<dbReference type="GeneTree" id="ENSGT00940000172380"/>
<dbReference type="Proteomes" id="UP000008144">
    <property type="component" value="Chromosome 14"/>
</dbReference>
<reference evidence="2" key="4">
    <citation type="submission" date="2025-09" db="UniProtKB">
        <authorList>
            <consortium name="Ensembl"/>
        </authorList>
    </citation>
    <scope>IDENTIFICATION</scope>
</reference>
<evidence type="ECO:0000313" key="2">
    <source>
        <dbReference type="Ensembl" id="ENSCINP00000026148.2"/>
    </source>
</evidence>
<dbReference type="Ensembl" id="ENSCINT00000026394.2">
    <property type="protein sequence ID" value="ENSCINP00000026148.2"/>
    <property type="gene ID" value="ENSCING00000014459.2"/>
</dbReference>
<keyword evidence="3" id="KW-1185">Reference proteome</keyword>
<dbReference type="STRING" id="7719.ENSCINP00000026148"/>
<dbReference type="HOGENOM" id="CLU_1109115_0_0_1"/>
<dbReference type="GO" id="GO:0008146">
    <property type="term" value="F:sulfotransferase activity"/>
    <property type="evidence" value="ECO:0000318"/>
    <property type="project" value="GO_Central"/>
</dbReference>
<dbReference type="InterPro" id="IPR005331">
    <property type="entry name" value="Sulfotransferase"/>
</dbReference>
<dbReference type="AlphaFoldDB" id="F6YAR9"/>
<feature type="transmembrane region" description="Helical" evidence="1">
    <location>
        <begin position="6"/>
        <end position="27"/>
    </location>
</feature>
<protein>
    <recommendedName>
        <fullName evidence="4">Carbohydrate sulfotransferase</fullName>
    </recommendedName>
</protein>
<dbReference type="GO" id="GO:0016020">
    <property type="term" value="C:membrane"/>
    <property type="evidence" value="ECO:0007669"/>
    <property type="project" value="InterPro"/>
</dbReference>
<dbReference type="PROSITE" id="PS51257">
    <property type="entry name" value="PROKAR_LIPOPROTEIN"/>
    <property type="match status" value="1"/>
</dbReference>
<evidence type="ECO:0000256" key="1">
    <source>
        <dbReference type="SAM" id="Phobius"/>
    </source>
</evidence>
<proteinExistence type="predicted"/>
<sequence length="251" mass="29123">MLARWSTTTLLLVIASCFMVASIALYFDEYLSIKRDQIWKVAPSILLFNQASRRQVISFEKDFELNISAASKPEFASVRFRRRLDHLHHVCDAGIRQGIWEQAERVRRQDTWVQNDNFLVVPGTNFMMCVLPKCGSSSWHWLTRDLREPLSAGHEFGWQDRQKNTQIMQDLSPDDGAKLMSNENAFRGISVRHPFSKLVSGWNQKLARELTYASFLLEAYPHMQEYADDTDKLHVLTFENMAEYIAAYGHD</sequence>
<evidence type="ECO:0008006" key="4">
    <source>
        <dbReference type="Google" id="ProtNLM"/>
    </source>
</evidence>
<dbReference type="EMBL" id="EAAA01001259">
    <property type="status" value="NOT_ANNOTATED_CDS"/>
    <property type="molecule type" value="Genomic_DNA"/>
</dbReference>
<reference evidence="3" key="1">
    <citation type="journal article" date="2002" name="Science">
        <title>The draft genome of Ciona intestinalis: insights into chordate and vertebrate origins.</title>
        <authorList>
            <person name="Dehal P."/>
            <person name="Satou Y."/>
            <person name="Campbell R.K."/>
            <person name="Chapman J."/>
            <person name="Degnan B."/>
            <person name="De Tomaso A."/>
            <person name="Davidson B."/>
            <person name="Di Gregorio A."/>
            <person name="Gelpke M."/>
            <person name="Goodstein D.M."/>
            <person name="Harafuji N."/>
            <person name="Hastings K.E."/>
            <person name="Ho I."/>
            <person name="Hotta K."/>
            <person name="Huang W."/>
            <person name="Kawashima T."/>
            <person name="Lemaire P."/>
            <person name="Martinez D."/>
            <person name="Meinertzhagen I.A."/>
            <person name="Necula S."/>
            <person name="Nonaka M."/>
            <person name="Putnam N."/>
            <person name="Rash S."/>
            <person name="Saiga H."/>
            <person name="Satake M."/>
            <person name="Terry A."/>
            <person name="Yamada L."/>
            <person name="Wang H.G."/>
            <person name="Awazu S."/>
            <person name="Azumi K."/>
            <person name="Boore J."/>
            <person name="Branno M."/>
            <person name="Chin-Bow S."/>
            <person name="DeSantis R."/>
            <person name="Doyle S."/>
            <person name="Francino P."/>
            <person name="Keys D.N."/>
            <person name="Haga S."/>
            <person name="Hayashi H."/>
            <person name="Hino K."/>
            <person name="Imai K.S."/>
            <person name="Inaba K."/>
            <person name="Kano S."/>
            <person name="Kobayashi K."/>
            <person name="Kobayashi M."/>
            <person name="Lee B.I."/>
            <person name="Makabe K.W."/>
            <person name="Manohar C."/>
            <person name="Matassi G."/>
            <person name="Medina M."/>
            <person name="Mochizuki Y."/>
            <person name="Mount S."/>
            <person name="Morishita T."/>
            <person name="Miura S."/>
            <person name="Nakayama A."/>
            <person name="Nishizaka S."/>
            <person name="Nomoto H."/>
            <person name="Ohta F."/>
            <person name="Oishi K."/>
            <person name="Rigoutsos I."/>
            <person name="Sano M."/>
            <person name="Sasaki A."/>
            <person name="Sasakura Y."/>
            <person name="Shoguchi E."/>
            <person name="Shin-i T."/>
            <person name="Spagnuolo A."/>
            <person name="Stainier D."/>
            <person name="Suzuki M.M."/>
            <person name="Tassy O."/>
            <person name="Takatori N."/>
            <person name="Tokuoka M."/>
            <person name="Yagi K."/>
            <person name="Yoshizaki F."/>
            <person name="Wada S."/>
            <person name="Zhang C."/>
            <person name="Hyatt P.D."/>
            <person name="Larimer F."/>
            <person name="Detter C."/>
            <person name="Doggett N."/>
            <person name="Glavina T."/>
            <person name="Hawkins T."/>
            <person name="Richardson P."/>
            <person name="Lucas S."/>
            <person name="Kohara Y."/>
            <person name="Levine M."/>
            <person name="Satoh N."/>
            <person name="Rokhsar D.S."/>
        </authorList>
    </citation>
    <scope>NUCLEOTIDE SEQUENCE [LARGE SCALE GENOMIC DNA]</scope>
</reference>
<dbReference type="OMA" id="ISVRHPF"/>
<organism evidence="2 3">
    <name type="scientific">Ciona intestinalis</name>
    <name type="common">Transparent sea squirt</name>
    <name type="synonym">Ascidia intestinalis</name>
    <dbReference type="NCBI Taxonomy" id="7719"/>
    <lineage>
        <taxon>Eukaryota</taxon>
        <taxon>Metazoa</taxon>
        <taxon>Chordata</taxon>
        <taxon>Tunicata</taxon>
        <taxon>Ascidiacea</taxon>
        <taxon>Phlebobranchia</taxon>
        <taxon>Cionidae</taxon>
        <taxon>Ciona</taxon>
    </lineage>
</organism>
<reference evidence="2" key="3">
    <citation type="submission" date="2025-08" db="UniProtKB">
        <authorList>
            <consortium name="Ensembl"/>
        </authorList>
    </citation>
    <scope>IDENTIFICATION</scope>
</reference>
<dbReference type="InParanoid" id="F6YAR9"/>
<keyword evidence="1" id="KW-1133">Transmembrane helix</keyword>
<keyword evidence="1" id="KW-0472">Membrane</keyword>
<name>F6YAR9_CIOIN</name>
<reference evidence="2" key="2">
    <citation type="journal article" date="2008" name="Genome Biol.">
        <title>Improved genome assembly and evidence-based global gene model set for the chordate Ciona intestinalis: new insight into intron and operon populations.</title>
        <authorList>
            <person name="Satou Y."/>
            <person name="Mineta K."/>
            <person name="Ogasawara M."/>
            <person name="Sasakura Y."/>
            <person name="Shoguchi E."/>
            <person name="Ueno K."/>
            <person name="Yamada L."/>
            <person name="Matsumoto J."/>
            <person name="Wasserscheid J."/>
            <person name="Dewar K."/>
            <person name="Wiley G.B."/>
            <person name="Macmil S.L."/>
            <person name="Roe B.A."/>
            <person name="Zeller R.W."/>
            <person name="Hastings K.E."/>
            <person name="Lemaire P."/>
            <person name="Lindquist E."/>
            <person name="Endo T."/>
            <person name="Hotta K."/>
            <person name="Inaba K."/>
        </authorList>
    </citation>
    <scope>NUCLEOTIDE SEQUENCE [LARGE SCALE GENOMIC DNA]</scope>
    <source>
        <strain evidence="2">wild type</strain>
    </source>
</reference>
<dbReference type="Pfam" id="PF03567">
    <property type="entry name" value="Sulfotransfer_2"/>
    <property type="match status" value="1"/>
</dbReference>
<evidence type="ECO:0000313" key="3">
    <source>
        <dbReference type="Proteomes" id="UP000008144"/>
    </source>
</evidence>
<accession>F6YAR9</accession>
<keyword evidence="1" id="KW-0812">Transmembrane</keyword>